<feature type="chain" id="PRO_5043990538" description="CFEM domain-containing protein" evidence="10">
    <location>
        <begin position="18"/>
        <end position="166"/>
    </location>
</feature>
<evidence type="ECO:0000256" key="3">
    <source>
        <dbReference type="ARBA" id="ARBA00010031"/>
    </source>
</evidence>
<dbReference type="GO" id="GO:0098552">
    <property type="term" value="C:side of membrane"/>
    <property type="evidence" value="ECO:0007669"/>
    <property type="project" value="UniProtKB-KW"/>
</dbReference>
<dbReference type="PROSITE" id="PS52012">
    <property type="entry name" value="CFEM"/>
    <property type="match status" value="1"/>
</dbReference>
<gene>
    <name evidence="12" type="ORF">PG999_005042</name>
</gene>
<evidence type="ECO:0000256" key="8">
    <source>
        <dbReference type="ARBA" id="ARBA00023288"/>
    </source>
</evidence>
<dbReference type="GO" id="GO:0046872">
    <property type="term" value="F:metal ion binding"/>
    <property type="evidence" value="ECO:0007669"/>
    <property type="project" value="UniProtKB-UniRule"/>
</dbReference>
<keyword evidence="9" id="KW-0408">Iron</keyword>
<evidence type="ECO:0000256" key="4">
    <source>
        <dbReference type="ARBA" id="ARBA00022525"/>
    </source>
</evidence>
<comment type="similarity">
    <text evidence="3">Belongs to the RBT5 family.</text>
</comment>
<feature type="domain" description="CFEM" evidence="11">
    <location>
        <begin position="1"/>
        <end position="116"/>
    </location>
</feature>
<keyword evidence="5" id="KW-0472">Membrane</keyword>
<dbReference type="EMBL" id="JAQQWP010000004">
    <property type="protein sequence ID" value="KAK8120922.1"/>
    <property type="molecule type" value="Genomic_DNA"/>
</dbReference>
<dbReference type="SMART" id="SM00747">
    <property type="entry name" value="CFEM"/>
    <property type="match status" value="1"/>
</dbReference>
<evidence type="ECO:0000313" key="12">
    <source>
        <dbReference type="EMBL" id="KAK8120922.1"/>
    </source>
</evidence>
<keyword evidence="9" id="KW-0349">Heme</keyword>
<feature type="signal peptide" evidence="10">
    <location>
        <begin position="1"/>
        <end position="17"/>
    </location>
</feature>
<keyword evidence="5" id="KW-0325">Glycoprotein</keyword>
<evidence type="ECO:0000256" key="2">
    <source>
        <dbReference type="ARBA" id="ARBA00004613"/>
    </source>
</evidence>
<name>A0AAW0R0Z1_9PEZI</name>
<organism evidence="12 13">
    <name type="scientific">Apiospora kogelbergensis</name>
    <dbReference type="NCBI Taxonomy" id="1337665"/>
    <lineage>
        <taxon>Eukaryota</taxon>
        <taxon>Fungi</taxon>
        <taxon>Dikarya</taxon>
        <taxon>Ascomycota</taxon>
        <taxon>Pezizomycotina</taxon>
        <taxon>Sordariomycetes</taxon>
        <taxon>Xylariomycetidae</taxon>
        <taxon>Amphisphaeriales</taxon>
        <taxon>Apiosporaceae</taxon>
        <taxon>Apiospora</taxon>
    </lineage>
</organism>
<keyword evidence="9" id="KW-0479">Metal-binding</keyword>
<feature type="disulfide bond" evidence="9">
    <location>
        <begin position="30"/>
        <end position="70"/>
    </location>
</feature>
<keyword evidence="6 10" id="KW-0732">Signal</keyword>
<dbReference type="GO" id="GO:0005576">
    <property type="term" value="C:extracellular region"/>
    <property type="evidence" value="ECO:0007669"/>
    <property type="project" value="UniProtKB-SubCell"/>
</dbReference>
<protein>
    <recommendedName>
        <fullName evidence="11">CFEM domain-containing protein</fullName>
    </recommendedName>
</protein>
<evidence type="ECO:0000256" key="9">
    <source>
        <dbReference type="PROSITE-ProRule" id="PRU01356"/>
    </source>
</evidence>
<evidence type="ECO:0000256" key="7">
    <source>
        <dbReference type="ARBA" id="ARBA00023157"/>
    </source>
</evidence>
<feature type="disulfide bond" evidence="9">
    <location>
        <begin position="44"/>
        <end position="51"/>
    </location>
</feature>
<keyword evidence="8" id="KW-0449">Lipoprotein</keyword>
<sequence length="166" mass="16179">MQFKAVVLSAFVALAAAETIQELVAQIPACTKQCLDDASKKINCATTDNKCQCGKIDDLTKAATPCIIGCENDDMSKTLEISGKICAKVGGAQVGDAVSSIASGASTAIGGALSTASAKATSVIGDITATASHSAAATSSPSPAAAANGRNMAGAGLAAAVVAFAL</sequence>
<keyword evidence="13" id="KW-1185">Reference proteome</keyword>
<evidence type="ECO:0000259" key="11">
    <source>
        <dbReference type="PROSITE" id="PS52012"/>
    </source>
</evidence>
<comment type="caution">
    <text evidence="12">The sequence shown here is derived from an EMBL/GenBank/DDBJ whole genome shotgun (WGS) entry which is preliminary data.</text>
</comment>
<accession>A0AAW0R0Z1</accession>
<proteinExistence type="inferred from homology"/>
<dbReference type="AlphaFoldDB" id="A0AAW0R0Z1"/>
<dbReference type="InterPro" id="IPR008427">
    <property type="entry name" value="Extracellular_membr_CFEM_dom"/>
</dbReference>
<dbReference type="Proteomes" id="UP001392437">
    <property type="component" value="Unassembled WGS sequence"/>
</dbReference>
<evidence type="ECO:0000256" key="10">
    <source>
        <dbReference type="SAM" id="SignalP"/>
    </source>
</evidence>
<comment type="subcellular location">
    <subcellularLocation>
        <location evidence="1">Membrane</location>
        <topology evidence="1">Lipid-anchor</topology>
        <topology evidence="1">GPI-anchor</topology>
    </subcellularLocation>
    <subcellularLocation>
        <location evidence="2">Secreted</location>
    </subcellularLocation>
</comment>
<evidence type="ECO:0000256" key="1">
    <source>
        <dbReference type="ARBA" id="ARBA00004589"/>
    </source>
</evidence>
<dbReference type="Pfam" id="PF05730">
    <property type="entry name" value="CFEM"/>
    <property type="match status" value="1"/>
</dbReference>
<keyword evidence="7 9" id="KW-1015">Disulfide bond</keyword>
<evidence type="ECO:0000313" key="13">
    <source>
        <dbReference type="Proteomes" id="UP001392437"/>
    </source>
</evidence>
<reference evidence="12 13" key="1">
    <citation type="submission" date="2023-01" db="EMBL/GenBank/DDBJ databases">
        <title>Analysis of 21 Apiospora genomes using comparative genomics revels a genus with tremendous synthesis potential of carbohydrate active enzymes and secondary metabolites.</title>
        <authorList>
            <person name="Sorensen T."/>
        </authorList>
    </citation>
    <scope>NUCLEOTIDE SEQUENCE [LARGE SCALE GENOMIC DNA]</scope>
    <source>
        <strain evidence="12 13">CBS 117206</strain>
    </source>
</reference>
<feature type="disulfide bond" evidence="9">
    <location>
        <begin position="53"/>
        <end position="86"/>
    </location>
</feature>
<evidence type="ECO:0000256" key="5">
    <source>
        <dbReference type="ARBA" id="ARBA00022622"/>
    </source>
</evidence>
<keyword evidence="4" id="KW-0964">Secreted</keyword>
<keyword evidence="5" id="KW-0336">GPI-anchor</keyword>
<feature type="binding site" description="axial binding residue" evidence="9">
    <location>
        <position position="48"/>
    </location>
    <ligand>
        <name>heme</name>
        <dbReference type="ChEBI" id="CHEBI:30413"/>
    </ligand>
    <ligandPart>
        <name>Fe</name>
        <dbReference type="ChEBI" id="CHEBI:18248"/>
    </ligandPart>
</feature>
<comment type="caution">
    <text evidence="9">Lacks conserved residue(s) required for the propagation of feature annotation.</text>
</comment>
<evidence type="ECO:0000256" key="6">
    <source>
        <dbReference type="ARBA" id="ARBA00022729"/>
    </source>
</evidence>